<dbReference type="RefSeq" id="XP_020550029.1">
    <property type="nucleotide sequence ID" value="XM_020694370.1"/>
</dbReference>
<dbReference type="PANTHER" id="PTHR47926:SF453">
    <property type="entry name" value="PENTATRICOPEPTIDE REPEAT (PPR) SUPERFAMILY PROTEIN"/>
    <property type="match status" value="1"/>
</dbReference>
<dbReference type="Pfam" id="PF12854">
    <property type="entry name" value="PPR_1"/>
    <property type="match status" value="1"/>
</dbReference>
<dbReference type="InterPro" id="IPR046848">
    <property type="entry name" value="E_motif"/>
</dbReference>
<dbReference type="Pfam" id="PF13041">
    <property type="entry name" value="PPR_2"/>
    <property type="match status" value="3"/>
</dbReference>
<feature type="repeat" description="PPR" evidence="2">
    <location>
        <begin position="218"/>
        <end position="252"/>
    </location>
</feature>
<dbReference type="RefSeq" id="XP_020550030.1">
    <property type="nucleotide sequence ID" value="XM_020694371.1"/>
</dbReference>
<feature type="repeat" description="PPR" evidence="2">
    <location>
        <begin position="183"/>
        <end position="217"/>
    </location>
</feature>
<evidence type="ECO:0000313" key="5">
    <source>
        <dbReference type="RefSeq" id="XP_020550030.1"/>
    </source>
</evidence>
<evidence type="ECO:0000256" key="1">
    <source>
        <dbReference type="ARBA" id="ARBA00022737"/>
    </source>
</evidence>
<sequence>MKRLLLSPPNLSAHNCSLLLQRCMKRKALKPCKQIHALMLTNNVDVNLLQLSSKLIGAYACCGDLTSSKLLFRETPNPNVFAFNWMILTLTFSGFHQEAIGYFSLFQESRNSNSYPNKYTFSVVLKGCVGLLDEDLGKQVHGMIYKVGFEKEVSVCNGLIDMYGKCRRICHARGVFDRMTERDVASWTTMICRYADVGRIEESVVLFERMRLDGVKPNDFTWNTIIAGHARSGDCDGAFKIFSRMCREGLFPDLVIWNAMISGFVQSQRAVEALELFRDMLISRIKPNEVTVTGLLPACGMVGSVGRGREIHGLIYRMGLDINVFVASALIDMYSKCGSVEEAQNVFNSIPNKNAASWNAIIGCYGKHGMVDCAIKFFDRMQDEDIQPNEVTLTAILCACSHGGLVEKGLQIFRSMDLYGVKPNKEHYSCLIDLLCRYGRMEEAYDIVKQIGVEVTYSAIGAFLNGCKIHERRDLAENISEQLRMELKKPGGFVTLSNIYASEGKWRGVQDVREVMKDKRVHKKPGFSSI</sequence>
<dbReference type="GO" id="GO:0003723">
    <property type="term" value="F:RNA binding"/>
    <property type="evidence" value="ECO:0007669"/>
    <property type="project" value="InterPro"/>
</dbReference>
<proteinExistence type="predicted"/>
<evidence type="ECO:0000313" key="3">
    <source>
        <dbReference type="Proteomes" id="UP000504604"/>
    </source>
</evidence>
<dbReference type="FunFam" id="1.25.40.10:FF:000344">
    <property type="entry name" value="Pentatricopeptide repeat-containing protein"/>
    <property type="match status" value="1"/>
</dbReference>
<dbReference type="PROSITE" id="PS51375">
    <property type="entry name" value="PPR"/>
    <property type="match status" value="5"/>
</dbReference>
<dbReference type="Pfam" id="PF20431">
    <property type="entry name" value="E_motif"/>
    <property type="match status" value="1"/>
</dbReference>
<dbReference type="PANTHER" id="PTHR47926">
    <property type="entry name" value="PENTATRICOPEPTIDE REPEAT-CONTAINING PROTEIN"/>
    <property type="match status" value="1"/>
</dbReference>
<keyword evidence="1" id="KW-0677">Repeat</keyword>
<dbReference type="Gene3D" id="1.25.40.10">
    <property type="entry name" value="Tetratricopeptide repeat domain"/>
    <property type="match status" value="5"/>
</dbReference>
<gene>
    <name evidence="4 5" type="primary">LOC105163540</name>
</gene>
<dbReference type="NCBIfam" id="TIGR00756">
    <property type="entry name" value="PPR"/>
    <property type="match status" value="6"/>
</dbReference>
<dbReference type="Proteomes" id="UP000504604">
    <property type="component" value="Linkage group LG6"/>
</dbReference>
<dbReference type="AlphaFoldDB" id="A0A8M8V179"/>
<dbReference type="GeneID" id="105163540"/>
<organism evidence="3 4">
    <name type="scientific">Sesamum indicum</name>
    <name type="common">Oriental sesame</name>
    <name type="synonym">Sesamum orientale</name>
    <dbReference type="NCBI Taxonomy" id="4182"/>
    <lineage>
        <taxon>Eukaryota</taxon>
        <taxon>Viridiplantae</taxon>
        <taxon>Streptophyta</taxon>
        <taxon>Embryophyta</taxon>
        <taxon>Tracheophyta</taxon>
        <taxon>Spermatophyta</taxon>
        <taxon>Magnoliopsida</taxon>
        <taxon>eudicotyledons</taxon>
        <taxon>Gunneridae</taxon>
        <taxon>Pentapetalae</taxon>
        <taxon>asterids</taxon>
        <taxon>lamiids</taxon>
        <taxon>Lamiales</taxon>
        <taxon>Pedaliaceae</taxon>
        <taxon>Sesamum</taxon>
    </lineage>
</organism>
<dbReference type="InterPro" id="IPR046960">
    <property type="entry name" value="PPR_At4g14850-like_plant"/>
</dbReference>
<keyword evidence="3" id="KW-1185">Reference proteome</keyword>
<evidence type="ECO:0000256" key="2">
    <source>
        <dbReference type="PROSITE-ProRule" id="PRU00708"/>
    </source>
</evidence>
<evidence type="ECO:0000313" key="4">
    <source>
        <dbReference type="RefSeq" id="XP_020550029.1"/>
    </source>
</evidence>
<dbReference type="InterPro" id="IPR011990">
    <property type="entry name" value="TPR-like_helical_dom_sf"/>
</dbReference>
<accession>A0A8M8V179</accession>
<dbReference type="InterPro" id="IPR002885">
    <property type="entry name" value="PPR_rpt"/>
</dbReference>
<dbReference type="GO" id="GO:0009451">
    <property type="term" value="P:RNA modification"/>
    <property type="evidence" value="ECO:0007669"/>
    <property type="project" value="InterPro"/>
</dbReference>
<dbReference type="FunFam" id="1.25.40.10:FF:000090">
    <property type="entry name" value="Pentatricopeptide repeat-containing protein, chloroplastic"/>
    <property type="match status" value="1"/>
</dbReference>
<feature type="repeat" description="PPR" evidence="2">
    <location>
        <begin position="389"/>
        <end position="423"/>
    </location>
</feature>
<reference evidence="4 5" key="1">
    <citation type="submission" date="2025-04" db="UniProtKB">
        <authorList>
            <consortium name="RefSeq"/>
        </authorList>
    </citation>
    <scope>IDENTIFICATION</scope>
</reference>
<dbReference type="OrthoDB" id="185373at2759"/>
<feature type="repeat" description="PPR" evidence="2">
    <location>
        <begin position="354"/>
        <end position="388"/>
    </location>
</feature>
<name>A0A8M8V179_SESIN</name>
<feature type="repeat" description="PPR" evidence="2">
    <location>
        <begin position="253"/>
        <end position="287"/>
    </location>
</feature>
<dbReference type="Pfam" id="PF01535">
    <property type="entry name" value="PPR"/>
    <property type="match status" value="1"/>
</dbReference>
<dbReference type="KEGG" id="sind:105163540"/>
<protein>
    <submittedName>
        <fullName evidence="4 5">Pentatricopeptide repeat-containing protein At5g59600-like isoform X1</fullName>
    </submittedName>
</protein>